<gene>
    <name evidence="8" type="ORF">SFOMI_0083</name>
</gene>
<comment type="caution">
    <text evidence="8">The sequence shown here is derived from an EMBL/GenBank/DDBJ whole genome shotgun (WGS) entry which is preliminary data.</text>
</comment>
<dbReference type="Proteomes" id="UP000221538">
    <property type="component" value="Unassembled WGS sequence"/>
</dbReference>
<proteinExistence type="predicted"/>
<comment type="cofactor">
    <cofactor evidence="1">
        <name>L-ascorbate</name>
        <dbReference type="ChEBI" id="CHEBI:38290"/>
    </cofactor>
</comment>
<evidence type="ECO:0000259" key="7">
    <source>
        <dbReference type="PROSITE" id="PS51471"/>
    </source>
</evidence>
<dbReference type="GO" id="GO:0051213">
    <property type="term" value="F:dioxygenase activity"/>
    <property type="evidence" value="ECO:0007669"/>
    <property type="project" value="UniProtKB-KW"/>
</dbReference>
<keyword evidence="6" id="KW-0408">Iron</keyword>
<dbReference type="Pfam" id="PF13640">
    <property type="entry name" value="2OG-FeII_Oxy_3"/>
    <property type="match status" value="1"/>
</dbReference>
<dbReference type="GO" id="GO:0016705">
    <property type="term" value="F:oxidoreductase activity, acting on paired donors, with incorporation or reduction of molecular oxygen"/>
    <property type="evidence" value="ECO:0007669"/>
    <property type="project" value="InterPro"/>
</dbReference>
<dbReference type="InterPro" id="IPR005123">
    <property type="entry name" value="Oxoglu/Fe-dep_dioxygenase_dom"/>
</dbReference>
<evidence type="ECO:0000256" key="4">
    <source>
        <dbReference type="ARBA" id="ARBA00022964"/>
    </source>
</evidence>
<reference evidence="8 9" key="2">
    <citation type="journal article" date="2013" name="Environ. Sci. Technol.">
        <title>The 4-tert-butylphenol-utilizing bacterium Sphingobium fuliginis OMI can degrade bisphenols via phenolic ring hydroxylation and meta-cleavage pathway.</title>
        <authorList>
            <person name="Ogata Y."/>
            <person name="Goda S."/>
            <person name="Toyama T."/>
            <person name="Sei K."/>
            <person name="Ike M."/>
        </authorList>
    </citation>
    <scope>NUCLEOTIDE SEQUENCE [LARGE SCALE GENOMIC DNA]</scope>
    <source>
        <strain evidence="8 9">OMI</strain>
    </source>
</reference>
<keyword evidence="2" id="KW-0479">Metal-binding</keyword>
<evidence type="ECO:0000313" key="8">
    <source>
        <dbReference type="EMBL" id="GAY19564.1"/>
    </source>
</evidence>
<feature type="domain" description="Fe2OG dioxygenase" evidence="7">
    <location>
        <begin position="81"/>
        <end position="182"/>
    </location>
</feature>
<evidence type="ECO:0000256" key="5">
    <source>
        <dbReference type="ARBA" id="ARBA00023002"/>
    </source>
</evidence>
<reference evidence="8 9" key="1">
    <citation type="journal article" date="2013" name="Biodegradation">
        <title>Occurrence of 4-tert-butylphenol (4-t-BP) biodegradation in an aquatic sample caused by the presence of Spirodela polyrrhiza and isolation of a 4-t-BP-utilizing bacterium.</title>
        <authorList>
            <person name="Ogata Y."/>
            <person name="Toyama T."/>
            <person name="Yu N."/>
            <person name="Wang X."/>
            <person name="Sei K."/>
            <person name="Ike M."/>
        </authorList>
    </citation>
    <scope>NUCLEOTIDE SEQUENCE [LARGE SCALE GENOMIC DNA]</scope>
    <source>
        <strain evidence="8 9">OMI</strain>
    </source>
</reference>
<sequence length="186" mass="21391">MKNVWEVWPAILSPADCDAVIEKAEQYPVQSATVGFDEAQRDDRAYRSSTIRWLDPDIEAELVKTLMSYVHASNRTNFGVDIVAPFDLQYTEYHGTAHGKYDWHHDVWLESPRPYARKLSFVVQLSEPEDYEGGAFEFFGLQQPGATFAPRGSMLIFPSFLQHRVLPVTKGIRRSLVSWVEGPRWR</sequence>
<dbReference type="GO" id="GO:0031418">
    <property type="term" value="F:L-ascorbic acid binding"/>
    <property type="evidence" value="ECO:0007669"/>
    <property type="project" value="UniProtKB-KW"/>
</dbReference>
<dbReference type="GO" id="GO:0005506">
    <property type="term" value="F:iron ion binding"/>
    <property type="evidence" value="ECO:0007669"/>
    <property type="project" value="InterPro"/>
</dbReference>
<evidence type="ECO:0000256" key="1">
    <source>
        <dbReference type="ARBA" id="ARBA00001961"/>
    </source>
</evidence>
<name>A0A292Z9U0_SPHSA</name>
<dbReference type="EMBL" id="BEWI01000027">
    <property type="protein sequence ID" value="GAY19564.1"/>
    <property type="molecule type" value="Genomic_DNA"/>
</dbReference>
<keyword evidence="4" id="KW-0223">Dioxygenase</keyword>
<accession>A0A292Z9U0</accession>
<dbReference type="AlphaFoldDB" id="A0A292Z9U0"/>
<dbReference type="Gene3D" id="2.60.120.620">
    <property type="entry name" value="q2cbj1_9rhob like domain"/>
    <property type="match status" value="1"/>
</dbReference>
<keyword evidence="5" id="KW-0560">Oxidoreductase</keyword>
<dbReference type="InterPro" id="IPR006620">
    <property type="entry name" value="Pro_4_hyd_alph"/>
</dbReference>
<dbReference type="RefSeq" id="WP_099185162.1">
    <property type="nucleotide sequence ID" value="NZ_BEWI01000027.1"/>
</dbReference>
<dbReference type="PROSITE" id="PS51471">
    <property type="entry name" value="FE2OG_OXY"/>
    <property type="match status" value="1"/>
</dbReference>
<protein>
    <submittedName>
        <fullName evidence="8">Oxidoreductase domain protein</fullName>
    </submittedName>
</protein>
<evidence type="ECO:0000256" key="6">
    <source>
        <dbReference type="ARBA" id="ARBA00023004"/>
    </source>
</evidence>
<keyword evidence="3" id="KW-0847">Vitamin C</keyword>
<dbReference type="InterPro" id="IPR044862">
    <property type="entry name" value="Pro_4_hyd_alph_FE2OG_OXY"/>
</dbReference>
<organism evidence="8 9">
    <name type="scientific">Sphingobium fuliginis (strain ATCC 27551)</name>
    <dbReference type="NCBI Taxonomy" id="336203"/>
    <lineage>
        <taxon>Bacteria</taxon>
        <taxon>Pseudomonadati</taxon>
        <taxon>Pseudomonadota</taxon>
        <taxon>Alphaproteobacteria</taxon>
        <taxon>Sphingomonadales</taxon>
        <taxon>Sphingomonadaceae</taxon>
        <taxon>Sphingobium</taxon>
    </lineage>
</organism>
<evidence type="ECO:0000256" key="3">
    <source>
        <dbReference type="ARBA" id="ARBA00022896"/>
    </source>
</evidence>
<dbReference type="SMART" id="SM00702">
    <property type="entry name" value="P4Hc"/>
    <property type="match status" value="1"/>
</dbReference>
<evidence type="ECO:0000256" key="2">
    <source>
        <dbReference type="ARBA" id="ARBA00022723"/>
    </source>
</evidence>
<evidence type="ECO:0000313" key="9">
    <source>
        <dbReference type="Proteomes" id="UP000221538"/>
    </source>
</evidence>